<evidence type="ECO:0000313" key="2">
    <source>
        <dbReference type="EMBL" id="KAG7168834.1"/>
    </source>
</evidence>
<dbReference type="AlphaFoldDB" id="A0A8J5KG94"/>
<feature type="compositionally biased region" description="Basic residues" evidence="1">
    <location>
        <begin position="246"/>
        <end position="258"/>
    </location>
</feature>
<evidence type="ECO:0000256" key="1">
    <source>
        <dbReference type="SAM" id="MobiDB-lite"/>
    </source>
</evidence>
<feature type="region of interest" description="Disordered" evidence="1">
    <location>
        <begin position="1"/>
        <end position="145"/>
    </location>
</feature>
<feature type="compositionally biased region" description="Basic and acidic residues" evidence="1">
    <location>
        <begin position="11"/>
        <end position="119"/>
    </location>
</feature>
<proteinExistence type="predicted"/>
<name>A0A8J5KG94_HOMAM</name>
<evidence type="ECO:0000313" key="3">
    <source>
        <dbReference type="Proteomes" id="UP000747542"/>
    </source>
</evidence>
<dbReference type="Proteomes" id="UP000747542">
    <property type="component" value="Unassembled WGS sequence"/>
</dbReference>
<protein>
    <submittedName>
        <fullName evidence="2">Putative myb-like protein X-like 2</fullName>
    </submittedName>
</protein>
<organism evidence="2 3">
    <name type="scientific">Homarus americanus</name>
    <name type="common">American lobster</name>
    <dbReference type="NCBI Taxonomy" id="6706"/>
    <lineage>
        <taxon>Eukaryota</taxon>
        <taxon>Metazoa</taxon>
        <taxon>Ecdysozoa</taxon>
        <taxon>Arthropoda</taxon>
        <taxon>Crustacea</taxon>
        <taxon>Multicrustacea</taxon>
        <taxon>Malacostraca</taxon>
        <taxon>Eumalacostraca</taxon>
        <taxon>Eucarida</taxon>
        <taxon>Decapoda</taxon>
        <taxon>Pleocyemata</taxon>
        <taxon>Astacidea</taxon>
        <taxon>Nephropoidea</taxon>
        <taxon>Nephropidae</taxon>
        <taxon>Homarus</taxon>
    </lineage>
</organism>
<feature type="non-terminal residue" evidence="2">
    <location>
        <position position="386"/>
    </location>
</feature>
<accession>A0A8J5KG94</accession>
<keyword evidence="3" id="KW-1185">Reference proteome</keyword>
<gene>
    <name evidence="2" type="primary">mybX-L2</name>
    <name evidence="2" type="ORF">Hamer_G021566</name>
</gene>
<feature type="region of interest" description="Disordered" evidence="1">
    <location>
        <begin position="159"/>
        <end position="187"/>
    </location>
</feature>
<feature type="compositionally biased region" description="Low complexity" evidence="1">
    <location>
        <begin position="160"/>
        <end position="175"/>
    </location>
</feature>
<sequence>RQAKPPAKLGEFVREDTKEKDAEESVHEDTKEKDTKESVHEDTKEKGTEGIVREDTSIKEIVREDTMKMGTKEIVREDTMEMGTKEIVREDTMEMGTKEIVREDTSTKEKGSLKKEKQESPQSEQTKKPANAATSVTRESSGIRKREAKVVLKRLANYYTTSKTGKQSKSSSEAKVAVKRLTNSKVSRRKGDIAKKMTTLPRKKFGLALSSLMKDAGASRSPPKGTKRVAKRKMESDSSSNDNKTFGRHKKIKRKRGRKFETQNTATDTGKNSMETVVQVNKDIMNKLLNFGAEVAEAMAVNNEAIFGLSAGGSTIQNPLQTLKGDGDDDFDDEEVSKIIRWLEEEEEQRRTYRKRILESLRASHNTNMTLYTQMLQVLQSVTSSA</sequence>
<comment type="caution">
    <text evidence="2">The sequence shown here is derived from an EMBL/GenBank/DDBJ whole genome shotgun (WGS) entry which is preliminary data.</text>
</comment>
<dbReference type="EMBL" id="JAHLQT010018693">
    <property type="protein sequence ID" value="KAG7168834.1"/>
    <property type="molecule type" value="Genomic_DNA"/>
</dbReference>
<feature type="compositionally biased region" description="Polar residues" evidence="1">
    <location>
        <begin position="262"/>
        <end position="274"/>
    </location>
</feature>
<reference evidence="2" key="1">
    <citation type="journal article" date="2021" name="Sci. Adv.">
        <title>The American lobster genome reveals insights on longevity, neural, and immune adaptations.</title>
        <authorList>
            <person name="Polinski J.M."/>
            <person name="Zimin A.V."/>
            <person name="Clark K.F."/>
            <person name="Kohn A.B."/>
            <person name="Sadowski N."/>
            <person name="Timp W."/>
            <person name="Ptitsyn A."/>
            <person name="Khanna P."/>
            <person name="Romanova D.Y."/>
            <person name="Williams P."/>
            <person name="Greenwood S.J."/>
            <person name="Moroz L.L."/>
            <person name="Walt D.R."/>
            <person name="Bodnar A.G."/>
        </authorList>
    </citation>
    <scope>NUCLEOTIDE SEQUENCE</scope>
    <source>
        <strain evidence="2">GMGI-L3</strain>
    </source>
</reference>
<feature type="region of interest" description="Disordered" evidence="1">
    <location>
        <begin position="212"/>
        <end position="274"/>
    </location>
</feature>